<dbReference type="OrthoDB" id="3268605at2"/>
<dbReference type="NCBIfam" id="NF033788">
    <property type="entry name" value="HTH_metalloreg"/>
    <property type="match status" value="1"/>
</dbReference>
<dbReference type="PROSITE" id="PS50987">
    <property type="entry name" value="HTH_ARSR_2"/>
    <property type="match status" value="1"/>
</dbReference>
<sequence>MTSAAPGTPDGPATRYFCQVRTETERAEESTPADYEAAGELLRALAAPLRIAIVMELAAGPKYVHQIVETLGVTQPLVSQHLRVLRGAGIVRGTRSGREISYSLIDDHIAHIVTDAVHHAREER</sequence>
<evidence type="ECO:0000259" key="4">
    <source>
        <dbReference type="PROSITE" id="PS50987"/>
    </source>
</evidence>
<name>A0A1G7DJN6_9ACTN</name>
<dbReference type="SMART" id="SM00418">
    <property type="entry name" value="HTH_ARSR"/>
    <property type="match status" value="1"/>
</dbReference>
<dbReference type="InterPro" id="IPR036388">
    <property type="entry name" value="WH-like_DNA-bd_sf"/>
</dbReference>
<keyword evidence="2 5" id="KW-0238">DNA-binding</keyword>
<keyword evidence="1" id="KW-0805">Transcription regulation</keyword>
<dbReference type="InterPro" id="IPR011991">
    <property type="entry name" value="ArsR-like_HTH"/>
</dbReference>
<organism evidence="5 6">
    <name type="scientific">Glycomyces harbinensis</name>
    <dbReference type="NCBI Taxonomy" id="58114"/>
    <lineage>
        <taxon>Bacteria</taxon>
        <taxon>Bacillati</taxon>
        <taxon>Actinomycetota</taxon>
        <taxon>Actinomycetes</taxon>
        <taxon>Glycomycetales</taxon>
        <taxon>Glycomycetaceae</taxon>
        <taxon>Glycomyces</taxon>
    </lineage>
</organism>
<proteinExistence type="predicted"/>
<protein>
    <submittedName>
        <fullName evidence="5">DNA-binding transcriptional regulator, ArsR family</fullName>
    </submittedName>
</protein>
<dbReference type="STRING" id="58114.SAMN05216270_12533"/>
<dbReference type="Proteomes" id="UP000198949">
    <property type="component" value="Unassembled WGS sequence"/>
</dbReference>
<evidence type="ECO:0000313" key="5">
    <source>
        <dbReference type="EMBL" id="SDE50975.1"/>
    </source>
</evidence>
<dbReference type="InterPro" id="IPR001845">
    <property type="entry name" value="HTH_ArsR_DNA-bd_dom"/>
</dbReference>
<evidence type="ECO:0000256" key="2">
    <source>
        <dbReference type="ARBA" id="ARBA00023125"/>
    </source>
</evidence>
<dbReference type="PRINTS" id="PR00778">
    <property type="entry name" value="HTHARSR"/>
</dbReference>
<gene>
    <name evidence="5" type="ORF">SAMN05216270_12533</name>
</gene>
<evidence type="ECO:0000256" key="3">
    <source>
        <dbReference type="ARBA" id="ARBA00023163"/>
    </source>
</evidence>
<dbReference type="InterPro" id="IPR036390">
    <property type="entry name" value="WH_DNA-bd_sf"/>
</dbReference>
<dbReference type="CDD" id="cd00090">
    <property type="entry name" value="HTH_ARSR"/>
    <property type="match status" value="1"/>
</dbReference>
<keyword evidence="3" id="KW-0804">Transcription</keyword>
<dbReference type="Gene3D" id="1.10.10.10">
    <property type="entry name" value="Winged helix-like DNA-binding domain superfamily/Winged helix DNA-binding domain"/>
    <property type="match status" value="1"/>
</dbReference>
<dbReference type="GO" id="GO:0003677">
    <property type="term" value="F:DNA binding"/>
    <property type="evidence" value="ECO:0007669"/>
    <property type="project" value="UniProtKB-KW"/>
</dbReference>
<dbReference type="Pfam" id="PF01022">
    <property type="entry name" value="HTH_5"/>
    <property type="match status" value="1"/>
</dbReference>
<dbReference type="InterPro" id="IPR051011">
    <property type="entry name" value="Metal_resp_trans_reg"/>
</dbReference>
<reference evidence="6" key="1">
    <citation type="submission" date="2016-10" db="EMBL/GenBank/DDBJ databases">
        <authorList>
            <person name="Varghese N."/>
            <person name="Submissions S."/>
        </authorList>
    </citation>
    <scope>NUCLEOTIDE SEQUENCE [LARGE SCALE GENOMIC DNA]</scope>
    <source>
        <strain evidence="6">CGMCC 4.3516</strain>
    </source>
</reference>
<dbReference type="EMBL" id="FNAD01000025">
    <property type="protein sequence ID" value="SDE50975.1"/>
    <property type="molecule type" value="Genomic_DNA"/>
</dbReference>
<dbReference type="PANTHER" id="PTHR43132">
    <property type="entry name" value="ARSENICAL RESISTANCE OPERON REPRESSOR ARSR-RELATED"/>
    <property type="match status" value="1"/>
</dbReference>
<feature type="domain" description="HTH arsR-type" evidence="4">
    <location>
        <begin position="30"/>
        <end position="124"/>
    </location>
</feature>
<keyword evidence="6" id="KW-1185">Reference proteome</keyword>
<dbReference type="AlphaFoldDB" id="A0A1G7DJN6"/>
<evidence type="ECO:0000313" key="6">
    <source>
        <dbReference type="Proteomes" id="UP000198949"/>
    </source>
</evidence>
<dbReference type="SUPFAM" id="SSF46785">
    <property type="entry name" value="Winged helix' DNA-binding domain"/>
    <property type="match status" value="1"/>
</dbReference>
<dbReference type="GO" id="GO:0003700">
    <property type="term" value="F:DNA-binding transcription factor activity"/>
    <property type="evidence" value="ECO:0007669"/>
    <property type="project" value="InterPro"/>
</dbReference>
<evidence type="ECO:0000256" key="1">
    <source>
        <dbReference type="ARBA" id="ARBA00023015"/>
    </source>
</evidence>
<accession>A0A1G7DJN6</accession>
<dbReference type="PANTHER" id="PTHR43132:SF6">
    <property type="entry name" value="HTH-TYPE TRANSCRIPTIONAL REPRESSOR CZRA"/>
    <property type="match status" value="1"/>
</dbReference>